<evidence type="ECO:0000313" key="2">
    <source>
        <dbReference type="EMBL" id="OIR16959.1"/>
    </source>
</evidence>
<dbReference type="SUPFAM" id="SSF54106">
    <property type="entry name" value="LysM domain"/>
    <property type="match status" value="1"/>
</dbReference>
<dbReference type="PROSITE" id="PS51782">
    <property type="entry name" value="LYSM"/>
    <property type="match status" value="1"/>
</dbReference>
<sequence>MQNLNRRANIAPLFLTLLGFSMRKIISLICLLLPIAVCADELKLQENAPDRYVVVKGDTLWDISAKFFKDPWKWPQIWGYNKDTIKDPHWIYPGNVVYLDQSTHTLKVAGGEALPASGVSPADVSMTDVAPGGPTSSQSEVVKLSPKPREVNGSNQAIPVISLKDIGPFLAQPLVVEDDELAGAPVLAGTYDHRELLGTGNVAYAKNLPSDKGERWQIYRPGITFKDPDTGEVLGHEVVYLGDAFVEKFGDLSTLKITRAVLEINVGDRLAQATTSFASNFLPHEPDKNINAKIISIYGGVEQAGQNAVVTLNKGRRDGLESGHVLALYQKGEVLPSHNIFTADTVLPDVRYGLLFVFRVFDKVSYALVMQTRLPVQRLDRASNPD</sequence>
<dbReference type="CDD" id="cd00118">
    <property type="entry name" value="LysM"/>
    <property type="match status" value="1"/>
</dbReference>
<protein>
    <submittedName>
        <fullName evidence="2">LysM domain/BON superfamily protein</fullName>
    </submittedName>
</protein>
<name>A0A1J5T7V7_9ZZZZ</name>
<proteinExistence type="predicted"/>
<evidence type="ECO:0000259" key="1">
    <source>
        <dbReference type="PROSITE" id="PS51782"/>
    </source>
</evidence>
<reference evidence="2" key="1">
    <citation type="submission" date="2016-10" db="EMBL/GenBank/DDBJ databases">
        <title>Sequence of Gallionella enrichment culture.</title>
        <authorList>
            <person name="Poehlein A."/>
            <person name="Muehling M."/>
            <person name="Daniel R."/>
        </authorList>
    </citation>
    <scope>NUCLEOTIDE SEQUENCE</scope>
</reference>
<dbReference type="InterPro" id="IPR052196">
    <property type="entry name" value="Bact_Kbp"/>
</dbReference>
<organism evidence="2">
    <name type="scientific">mine drainage metagenome</name>
    <dbReference type="NCBI Taxonomy" id="410659"/>
    <lineage>
        <taxon>unclassified sequences</taxon>
        <taxon>metagenomes</taxon>
        <taxon>ecological metagenomes</taxon>
    </lineage>
</organism>
<gene>
    <name evidence="2" type="ORF">GALL_27800</name>
</gene>
<comment type="caution">
    <text evidence="2">The sequence shown here is derived from an EMBL/GenBank/DDBJ whole genome shotgun (WGS) entry which is preliminary data.</text>
</comment>
<accession>A0A1J5T7V7</accession>
<feature type="domain" description="LysM" evidence="1">
    <location>
        <begin position="50"/>
        <end position="99"/>
    </location>
</feature>
<dbReference type="PANTHER" id="PTHR34700:SF4">
    <property type="entry name" value="PHAGE-LIKE ELEMENT PBSX PROTEIN XKDP"/>
    <property type="match status" value="1"/>
</dbReference>
<dbReference type="InterPro" id="IPR036779">
    <property type="entry name" value="LysM_dom_sf"/>
</dbReference>
<dbReference type="InterPro" id="IPR018392">
    <property type="entry name" value="LysM"/>
</dbReference>
<dbReference type="EMBL" id="MLJW01000006">
    <property type="protein sequence ID" value="OIR16959.1"/>
    <property type="molecule type" value="Genomic_DNA"/>
</dbReference>
<dbReference type="Pfam" id="PF01476">
    <property type="entry name" value="LysM"/>
    <property type="match status" value="1"/>
</dbReference>
<dbReference type="AlphaFoldDB" id="A0A1J5T7V7"/>
<dbReference type="Gene3D" id="3.10.350.10">
    <property type="entry name" value="LysM domain"/>
    <property type="match status" value="1"/>
</dbReference>
<dbReference type="PANTHER" id="PTHR34700">
    <property type="entry name" value="POTASSIUM BINDING PROTEIN KBP"/>
    <property type="match status" value="1"/>
</dbReference>
<dbReference type="SMART" id="SM00257">
    <property type="entry name" value="LysM"/>
    <property type="match status" value="1"/>
</dbReference>